<name>A0A1U7PKD3_9BACI</name>
<protein>
    <submittedName>
        <fullName evidence="1">Uncharacterized protein</fullName>
    </submittedName>
</protein>
<evidence type="ECO:0000313" key="1">
    <source>
        <dbReference type="EMBL" id="SIT66043.1"/>
    </source>
</evidence>
<evidence type="ECO:0000313" key="2">
    <source>
        <dbReference type="Proteomes" id="UP000187550"/>
    </source>
</evidence>
<dbReference type="EMBL" id="FTPL01000001">
    <property type="protein sequence ID" value="SIT66043.1"/>
    <property type="molecule type" value="Genomic_DNA"/>
</dbReference>
<sequence>MSTEEKDRIQLLEERLERLDEHDRMAAAEEIFAAVNELFGFDYHRIPVLLEYRADLSNCRILAAELEKLPALTGEHVRPLLLKMFGTNLDGIVAIEKAPISIRSKDNWVKRHEGDLVLIAGGYRDLDVVVSPTEAFVTVTGCERLPDELIRRLEQIGYVERDGHAYHEEPDGQPIPVEFKTETIMAITRYFEEFPFTDQ</sequence>
<dbReference type="OrthoDB" id="2573403at2"/>
<dbReference type="RefSeq" id="WP_076756344.1">
    <property type="nucleotide sequence ID" value="NZ_FTPL01000001.1"/>
</dbReference>
<proteinExistence type="predicted"/>
<accession>A0A1U7PKD3</accession>
<dbReference type="Proteomes" id="UP000187550">
    <property type="component" value="Unassembled WGS sequence"/>
</dbReference>
<gene>
    <name evidence="1" type="ORF">SAMN05428946_0008</name>
</gene>
<organism evidence="1 2">
    <name type="scientific">Edaphobacillus lindanitolerans</name>
    <dbReference type="NCBI Taxonomy" id="550447"/>
    <lineage>
        <taxon>Bacteria</taxon>
        <taxon>Bacillati</taxon>
        <taxon>Bacillota</taxon>
        <taxon>Bacilli</taxon>
        <taxon>Bacillales</taxon>
        <taxon>Bacillaceae</taxon>
        <taxon>Edaphobacillus</taxon>
    </lineage>
</organism>
<reference evidence="2" key="1">
    <citation type="submission" date="2017-01" db="EMBL/GenBank/DDBJ databases">
        <authorList>
            <person name="Varghese N."/>
            <person name="Submissions S."/>
        </authorList>
    </citation>
    <scope>NUCLEOTIDE SEQUENCE [LARGE SCALE GENOMIC DNA]</scope>
    <source>
        <strain evidence="2">MNA4</strain>
    </source>
</reference>
<dbReference type="AlphaFoldDB" id="A0A1U7PKD3"/>
<keyword evidence="2" id="KW-1185">Reference proteome</keyword>